<proteinExistence type="predicted"/>
<dbReference type="EMBL" id="CAEKDK010000001">
    <property type="protein sequence ID" value="CAB4261997.1"/>
    <property type="molecule type" value="Genomic_DNA"/>
</dbReference>
<organism evidence="2 4">
    <name type="scientific">Prunus armeniaca</name>
    <name type="common">Apricot</name>
    <name type="synonym">Armeniaca vulgaris</name>
    <dbReference type="NCBI Taxonomy" id="36596"/>
    <lineage>
        <taxon>Eukaryota</taxon>
        <taxon>Viridiplantae</taxon>
        <taxon>Streptophyta</taxon>
        <taxon>Embryophyta</taxon>
        <taxon>Tracheophyta</taxon>
        <taxon>Spermatophyta</taxon>
        <taxon>Magnoliopsida</taxon>
        <taxon>eudicotyledons</taxon>
        <taxon>Gunneridae</taxon>
        <taxon>Pentapetalae</taxon>
        <taxon>rosids</taxon>
        <taxon>fabids</taxon>
        <taxon>Rosales</taxon>
        <taxon>Rosaceae</taxon>
        <taxon>Amygdaloideae</taxon>
        <taxon>Amygdaleae</taxon>
        <taxon>Prunus</taxon>
    </lineage>
</organism>
<evidence type="ECO:0000313" key="1">
    <source>
        <dbReference type="EMBL" id="CAB4261997.1"/>
    </source>
</evidence>
<gene>
    <name evidence="1" type="ORF">CURHAP_LOCUS1014</name>
    <name evidence="2" type="ORF">ORAREDHAP_LOCUS112</name>
</gene>
<evidence type="ECO:0000313" key="2">
    <source>
        <dbReference type="EMBL" id="CAB4292021.1"/>
    </source>
</evidence>
<protein>
    <submittedName>
        <fullName evidence="2">Uncharacterized protein</fullName>
    </submittedName>
</protein>
<dbReference type="EMBL" id="CAEKKB010000001">
    <property type="protein sequence ID" value="CAB4292021.1"/>
    <property type="molecule type" value="Genomic_DNA"/>
</dbReference>
<dbReference type="AlphaFoldDB" id="A0A6J5VVE4"/>
<keyword evidence="4" id="KW-1185">Reference proteome</keyword>
<dbReference type="Proteomes" id="UP000507245">
    <property type="component" value="Unassembled WGS sequence"/>
</dbReference>
<accession>A0A6J5VVE4</accession>
<evidence type="ECO:0000313" key="3">
    <source>
        <dbReference type="Proteomes" id="UP000507222"/>
    </source>
</evidence>
<reference evidence="4" key="1">
    <citation type="journal article" date="2020" name="Genome Biol.">
        <title>Gamete binning: chromosome-level and haplotype-resolved genome assembly enabled by high-throughput single-cell sequencing of gamete genomes.</title>
        <authorList>
            <person name="Campoy J.A."/>
            <person name="Sun H."/>
            <person name="Goel M."/>
            <person name="Jiao W.-B."/>
            <person name="Folz-Donahue K."/>
            <person name="Wang N."/>
            <person name="Rubio M."/>
            <person name="Liu C."/>
            <person name="Kukat C."/>
            <person name="Ruiz D."/>
            <person name="Huettel B."/>
            <person name="Schneeberger K."/>
        </authorList>
    </citation>
    <scope>NUCLEOTIDE SEQUENCE [LARGE SCALE GENOMIC DNA]</scope>
    <source>
        <strain evidence="4">cv. Rojo Pasion</strain>
    </source>
</reference>
<evidence type="ECO:0000313" key="4">
    <source>
        <dbReference type="Proteomes" id="UP000507245"/>
    </source>
</evidence>
<dbReference type="Proteomes" id="UP000507222">
    <property type="component" value="Unassembled WGS sequence"/>
</dbReference>
<name>A0A6J5VVE4_PRUAR</name>
<sequence>MQNLINPRHVYFDEYVEVAFGMRRLTHLQTLPSLTLDNERNHGIDELGGLNQLEGELSSRFLEHARETDEIQESNLAGQANYKG</sequence>
<reference evidence="2 3" key="2">
    <citation type="submission" date="2020-05" db="EMBL/GenBank/DDBJ databases">
        <authorList>
            <person name="Campoy J."/>
            <person name="Schneeberger K."/>
            <person name="Spophaly S."/>
        </authorList>
    </citation>
    <scope>NUCLEOTIDE SEQUENCE [LARGE SCALE GENOMIC DNA]</scope>
    <source>
        <strain evidence="2">PruArmRojPasFocal</strain>
    </source>
</reference>